<keyword evidence="1" id="KW-0732">Signal</keyword>
<dbReference type="EMBL" id="JAACYA010000002">
    <property type="protein sequence ID" value="MBK3332781.1"/>
    <property type="molecule type" value="Genomic_DNA"/>
</dbReference>
<dbReference type="InterPro" id="IPR036280">
    <property type="entry name" value="Multihaem_cyt_sf"/>
</dbReference>
<comment type="caution">
    <text evidence="3">The sequence shown here is derived from an EMBL/GenBank/DDBJ whole genome shotgun (WGS) entry which is preliminary data.</text>
</comment>
<evidence type="ECO:0000313" key="4">
    <source>
        <dbReference type="Proteomes" id="UP000772812"/>
    </source>
</evidence>
<dbReference type="InterPro" id="IPR051829">
    <property type="entry name" value="Multiheme_Cytochr_ET"/>
</dbReference>
<dbReference type="Pfam" id="PF09699">
    <property type="entry name" value="Paired_CXXCH_1"/>
    <property type="match status" value="2"/>
</dbReference>
<sequence>MKQKIIKILGIVFTIFTFALAKEDKIFRLNLKVIPNEPVRIIQPAENSIHYEDTASIVIQIDPQKIKKLEIVTYFQVFELDPDEKLMYGKKPKKKKERFRFRIKANKGFYCKSVDLRYGKNLIQVLAETKDGKKIKKSVEVYLASPVLRAYKYPPPKYKEIFFHKEKNEKICSQCHDMRVNEKKGVAFEDVTKSNCYKCHKKLTIRYQYKHAPARNWLCATTCHTGKTGRLNERLKGKSKFIWPEPEGTECYRCHKKKRKEWDNKRFHHDPVVAGMCDKCHNPHSSPNRYFLRKPAWYLCTTCHEDKVLRGHVVFTFLGRPHPTKGYKDPSNPKRELSCISCHEPHNSDNNFMLLKPFNQLCNMCHKK</sequence>
<dbReference type="Gene3D" id="1.10.1130.10">
    <property type="entry name" value="Flavocytochrome C3, Chain A"/>
    <property type="match status" value="1"/>
</dbReference>
<dbReference type="Gene3D" id="3.90.10.10">
    <property type="entry name" value="Cytochrome C3"/>
    <property type="match status" value="1"/>
</dbReference>
<name>A0ABS1GIY3_9AQUI</name>
<accession>A0ABS1GIY3</accession>
<feature type="domain" description="Doubled CXXCH motif" evidence="2">
    <location>
        <begin position="269"/>
        <end position="307"/>
    </location>
</feature>
<evidence type="ECO:0000256" key="1">
    <source>
        <dbReference type="ARBA" id="ARBA00022729"/>
    </source>
</evidence>
<reference evidence="3 4" key="1">
    <citation type="journal article" date="2021" name="Syst. Appl. Microbiol.">
        <title>Persephonella atlantica sp. nov.: How to adapt to physico-chemical gradients in high temperature hydrothermal habitats.</title>
        <authorList>
            <person name="Francois D.X."/>
            <person name="Godfroy A."/>
            <person name="Mathien C."/>
            <person name="Aube J."/>
            <person name="Cathalot C."/>
            <person name="Lesongeur F."/>
            <person name="L'Haridon S."/>
            <person name="Philippon X."/>
            <person name="Roussel E.G."/>
        </authorList>
    </citation>
    <scope>NUCLEOTIDE SEQUENCE [LARGE SCALE GENOMIC DNA]</scope>
    <source>
        <strain evidence="3 4">MO1340</strain>
    </source>
</reference>
<proteinExistence type="predicted"/>
<dbReference type="RefSeq" id="WP_200675048.1">
    <property type="nucleotide sequence ID" value="NZ_JAACYA010000002.1"/>
</dbReference>
<dbReference type="SUPFAM" id="SSF48695">
    <property type="entry name" value="Multiheme cytochromes"/>
    <property type="match status" value="1"/>
</dbReference>
<dbReference type="NCBIfam" id="TIGR01905">
    <property type="entry name" value="paired_CXXCH_1"/>
    <property type="match status" value="2"/>
</dbReference>
<evidence type="ECO:0000313" key="3">
    <source>
        <dbReference type="EMBL" id="MBK3332781.1"/>
    </source>
</evidence>
<evidence type="ECO:0000259" key="2">
    <source>
        <dbReference type="Pfam" id="PF09699"/>
    </source>
</evidence>
<organism evidence="3 4">
    <name type="scientific">Persephonella atlantica</name>
    <dbReference type="NCBI Taxonomy" id="2699429"/>
    <lineage>
        <taxon>Bacteria</taxon>
        <taxon>Pseudomonadati</taxon>
        <taxon>Aquificota</taxon>
        <taxon>Aquificia</taxon>
        <taxon>Aquificales</taxon>
        <taxon>Hydrogenothermaceae</taxon>
        <taxon>Persephonella</taxon>
    </lineage>
</organism>
<keyword evidence="4" id="KW-1185">Reference proteome</keyword>
<dbReference type="InterPro" id="IPR010177">
    <property type="entry name" value="Paired_CXXCH_1"/>
</dbReference>
<dbReference type="Proteomes" id="UP000772812">
    <property type="component" value="Unassembled WGS sequence"/>
</dbReference>
<gene>
    <name evidence="3" type="ORF">GWK41_06835</name>
</gene>
<feature type="domain" description="Doubled CXXCH motif" evidence="2">
    <location>
        <begin position="335"/>
        <end position="368"/>
    </location>
</feature>
<protein>
    <recommendedName>
        <fullName evidence="2">Doubled CXXCH motif domain-containing protein</fullName>
    </recommendedName>
</protein>
<dbReference type="PANTHER" id="PTHR35038">
    <property type="entry name" value="DISSIMILATORY SULFITE REDUCTASE SIRA"/>
    <property type="match status" value="1"/>
</dbReference>